<feature type="domain" description="HTH deoR-type" evidence="4">
    <location>
        <begin position="3"/>
        <end position="58"/>
    </location>
</feature>
<dbReference type="InterPro" id="IPR026881">
    <property type="entry name" value="WYL_dom"/>
</dbReference>
<keyword evidence="2" id="KW-0238">DNA-binding</keyword>
<dbReference type="Proteomes" id="UP000662747">
    <property type="component" value="Chromosome"/>
</dbReference>
<evidence type="ECO:0000256" key="2">
    <source>
        <dbReference type="ARBA" id="ARBA00023125"/>
    </source>
</evidence>
<name>A0ABX7P0N0_9BACT</name>
<keyword evidence="6" id="KW-1185">Reference proteome</keyword>
<organism evidence="5 6">
    <name type="scientific">Pyxidicoccus parkwayensis</name>
    <dbReference type="NCBI Taxonomy" id="2813578"/>
    <lineage>
        <taxon>Bacteria</taxon>
        <taxon>Pseudomonadati</taxon>
        <taxon>Myxococcota</taxon>
        <taxon>Myxococcia</taxon>
        <taxon>Myxococcales</taxon>
        <taxon>Cystobacterineae</taxon>
        <taxon>Myxococcaceae</taxon>
        <taxon>Pyxidicoccus</taxon>
    </lineage>
</organism>
<keyword evidence="3" id="KW-0804">Transcription</keyword>
<evidence type="ECO:0000259" key="4">
    <source>
        <dbReference type="PROSITE" id="PS51000"/>
    </source>
</evidence>
<dbReference type="Pfam" id="PF08279">
    <property type="entry name" value="HTH_11"/>
    <property type="match status" value="1"/>
</dbReference>
<dbReference type="Gene3D" id="1.10.10.10">
    <property type="entry name" value="Winged helix-like DNA-binding domain superfamily/Winged helix DNA-binding domain"/>
    <property type="match status" value="1"/>
</dbReference>
<evidence type="ECO:0000313" key="6">
    <source>
        <dbReference type="Proteomes" id="UP000662747"/>
    </source>
</evidence>
<dbReference type="SMART" id="SM00420">
    <property type="entry name" value="HTH_DEOR"/>
    <property type="match status" value="1"/>
</dbReference>
<proteinExistence type="predicted"/>
<evidence type="ECO:0000256" key="1">
    <source>
        <dbReference type="ARBA" id="ARBA00023015"/>
    </source>
</evidence>
<dbReference type="InterPro" id="IPR051534">
    <property type="entry name" value="CBASS_pafABC_assoc_protein"/>
</dbReference>
<dbReference type="PROSITE" id="PS51000">
    <property type="entry name" value="HTH_DEOR_2"/>
    <property type="match status" value="1"/>
</dbReference>
<evidence type="ECO:0000256" key="3">
    <source>
        <dbReference type="ARBA" id="ARBA00023163"/>
    </source>
</evidence>
<dbReference type="PANTHER" id="PTHR34580">
    <property type="match status" value="1"/>
</dbReference>
<dbReference type="InterPro" id="IPR013196">
    <property type="entry name" value="HTH_11"/>
</dbReference>
<gene>
    <name evidence="5" type="ORF">JY651_06680</name>
</gene>
<sequence length="249" mass="27486">MARVDRVMRLHDYLRAHEVTTVAEIAAALEVSARTVHRDLATLREQGVPISSDSGPGGGVRLERNRGLTAVHLSLEEVVALWLAANLSATATSLPWGRAARSGLEKLFASVPRERARSMRELCRRVVVGRPASARILAELGTPPEELLAVFESAFARKVCLSFEYRDRHGQASRRLVEPHGLLVEAPAWYVLARDVEKSAARMFRMDRIRRARIVPERSFVPDMEGLKAQALAQRAEASAKLNIAPSVA</sequence>
<dbReference type="InterPro" id="IPR036388">
    <property type="entry name" value="WH-like_DNA-bd_sf"/>
</dbReference>
<dbReference type="SUPFAM" id="SSF46785">
    <property type="entry name" value="Winged helix' DNA-binding domain"/>
    <property type="match status" value="1"/>
</dbReference>
<reference evidence="5 6" key="1">
    <citation type="submission" date="2021-02" db="EMBL/GenBank/DDBJ databases">
        <title>De Novo genome assembly of isolated myxobacteria.</title>
        <authorList>
            <person name="Stevens D.C."/>
        </authorList>
    </citation>
    <scope>NUCLEOTIDE SEQUENCE [LARGE SCALE GENOMIC DNA]</scope>
    <source>
        <strain evidence="6">SCPEA02</strain>
    </source>
</reference>
<dbReference type="EMBL" id="CP071090">
    <property type="protein sequence ID" value="QSQ24629.1"/>
    <property type="molecule type" value="Genomic_DNA"/>
</dbReference>
<dbReference type="PROSITE" id="PS00894">
    <property type="entry name" value="HTH_DEOR_1"/>
    <property type="match status" value="1"/>
</dbReference>
<keyword evidence="1" id="KW-0805">Transcription regulation</keyword>
<dbReference type="PROSITE" id="PS52050">
    <property type="entry name" value="WYL"/>
    <property type="match status" value="1"/>
</dbReference>
<dbReference type="Pfam" id="PF13280">
    <property type="entry name" value="WYL"/>
    <property type="match status" value="1"/>
</dbReference>
<accession>A0ABX7P0N0</accession>
<evidence type="ECO:0000313" key="5">
    <source>
        <dbReference type="EMBL" id="QSQ24629.1"/>
    </source>
</evidence>
<dbReference type="InterPro" id="IPR018356">
    <property type="entry name" value="Tscrpt_reg_HTH_DeoR_CS"/>
</dbReference>
<dbReference type="RefSeq" id="WP_206726190.1">
    <property type="nucleotide sequence ID" value="NZ_CP071090.1"/>
</dbReference>
<dbReference type="InterPro" id="IPR001034">
    <property type="entry name" value="DeoR_HTH"/>
</dbReference>
<dbReference type="InterPro" id="IPR036390">
    <property type="entry name" value="WH_DNA-bd_sf"/>
</dbReference>
<protein>
    <submittedName>
        <fullName evidence="5">WYL domain-containing protein</fullName>
    </submittedName>
</protein>
<dbReference type="PANTHER" id="PTHR34580:SF1">
    <property type="entry name" value="PROTEIN PAFC"/>
    <property type="match status" value="1"/>
</dbReference>